<dbReference type="Proteomes" id="UP000826540">
    <property type="component" value="Chromosome"/>
</dbReference>
<proteinExistence type="predicted"/>
<evidence type="ECO:0000259" key="1">
    <source>
        <dbReference type="Pfam" id="PF14491"/>
    </source>
</evidence>
<dbReference type="InterPro" id="IPR029492">
    <property type="entry name" value="DUF4435"/>
</dbReference>
<evidence type="ECO:0000313" key="3">
    <source>
        <dbReference type="Proteomes" id="UP000826540"/>
    </source>
</evidence>
<reference evidence="2 3" key="1">
    <citation type="journal article" date="2022" name="J. Am. Chem. Soc.">
        <title>Biosynthesis of Guanitoxin Enables Global Environmental Detection in Freshwater Cyanobacteria.</title>
        <authorList>
            <person name="Lima S.T."/>
            <person name="Fallon T.R."/>
            <person name="Cordoza J.L."/>
            <person name="Chekan J.R."/>
            <person name="Delbaje E."/>
            <person name="Hopiavuori A.R."/>
            <person name="Alvarenga D.O."/>
            <person name="Wood S.M."/>
            <person name="Luhavaya H."/>
            <person name="Baumgartner J.T."/>
            <person name="Dorr F.A."/>
            <person name="Etchegaray A."/>
            <person name="Pinto E."/>
            <person name="McKinnie S.M.K."/>
            <person name="Fiore M.F."/>
            <person name="Moore B.S."/>
        </authorList>
    </citation>
    <scope>NUCLEOTIDE SEQUENCE [LARGE SCALE GENOMIC DNA]</scope>
    <source>
        <strain evidence="2 3">ITEP-024</strain>
    </source>
</reference>
<organism evidence="2 3">
    <name type="scientific">Sphaerospermopsis torques-reginae ITEP-024</name>
    <dbReference type="NCBI Taxonomy" id="984208"/>
    <lineage>
        <taxon>Bacteria</taxon>
        <taxon>Bacillati</taxon>
        <taxon>Cyanobacteriota</taxon>
        <taxon>Cyanophyceae</taxon>
        <taxon>Nostocales</taxon>
        <taxon>Aphanizomenonaceae</taxon>
        <taxon>Sphaerospermopsis</taxon>
        <taxon>Sphaerospermopsis torques-reginae</taxon>
    </lineage>
</organism>
<gene>
    <name evidence="2" type="ORF">K2F26_16745</name>
</gene>
<protein>
    <submittedName>
        <fullName evidence="2">DUF4435 domain-containing protein</fullName>
    </submittedName>
</protein>
<keyword evidence="3" id="KW-1185">Reference proteome</keyword>
<evidence type="ECO:0000313" key="2">
    <source>
        <dbReference type="EMBL" id="QYX30532.1"/>
    </source>
</evidence>
<name>A0ABX8WVX0_9CYAN</name>
<accession>A0ABX8WVX0</accession>
<sequence length="336" mass="40223">MKEQDYEMLAKRMVEDAWMRGCDISVLVEDIYDQRLWECIIENVKPELRDKIDFPNPVPRGTRGKDILKKFKDFVSEKLIICVDSDCEYLYDEQVWYIAKYIYHTVVYSKENFQCHHLSLNEICKDLTTKRYDNFQALLENISRKVAPLFYIWFYLRENQIQSFDETAINKETFKKILRFQGTEFDNIGNENILYQKIEERVNDILDKLRNEMGEGWYDATFEHDIPEIKNRLLEQYSIQEEKILDFYYGHSVLEEFVQPFMETIIRILTNLKIEEVRQNLSEATEQVINETISRIENIAKKDIDTKLSDSFKYLIANKVDQNLEKIKTKLATEIN</sequence>
<dbReference type="Pfam" id="PF14491">
    <property type="entry name" value="DUF4435"/>
    <property type="match status" value="1"/>
</dbReference>
<feature type="domain" description="DUF4435" evidence="1">
    <location>
        <begin position="24"/>
        <end position="265"/>
    </location>
</feature>
<dbReference type="RefSeq" id="WP_220608711.1">
    <property type="nucleotide sequence ID" value="NZ_CP080598.1"/>
</dbReference>
<dbReference type="EMBL" id="CP080598">
    <property type="protein sequence ID" value="QYX30532.1"/>
    <property type="molecule type" value="Genomic_DNA"/>
</dbReference>